<evidence type="ECO:0000313" key="2">
    <source>
        <dbReference type="Proteomes" id="UP000886501"/>
    </source>
</evidence>
<name>A0ACB6ZAX4_THEGA</name>
<evidence type="ECO:0000313" key="1">
    <source>
        <dbReference type="EMBL" id="KAF9646530.1"/>
    </source>
</evidence>
<proteinExistence type="predicted"/>
<accession>A0ACB6ZAX4</accession>
<keyword evidence="2" id="KW-1185">Reference proteome</keyword>
<reference evidence="1" key="1">
    <citation type="submission" date="2019-10" db="EMBL/GenBank/DDBJ databases">
        <authorList>
            <consortium name="DOE Joint Genome Institute"/>
            <person name="Kuo A."/>
            <person name="Miyauchi S."/>
            <person name="Kiss E."/>
            <person name="Drula E."/>
            <person name="Kohler A."/>
            <person name="Sanchez-Garcia M."/>
            <person name="Andreopoulos B."/>
            <person name="Barry K.W."/>
            <person name="Bonito G."/>
            <person name="Buee M."/>
            <person name="Carver A."/>
            <person name="Chen C."/>
            <person name="Cichocki N."/>
            <person name="Clum A."/>
            <person name="Culley D."/>
            <person name="Crous P.W."/>
            <person name="Fauchery L."/>
            <person name="Girlanda M."/>
            <person name="Hayes R."/>
            <person name="Keri Z."/>
            <person name="Labutti K."/>
            <person name="Lipzen A."/>
            <person name="Lombard V."/>
            <person name="Magnuson J."/>
            <person name="Maillard F."/>
            <person name="Morin E."/>
            <person name="Murat C."/>
            <person name="Nolan M."/>
            <person name="Ohm R."/>
            <person name="Pangilinan J."/>
            <person name="Pereira M."/>
            <person name="Perotto S."/>
            <person name="Peter M."/>
            <person name="Riley R."/>
            <person name="Sitrit Y."/>
            <person name="Stielow B."/>
            <person name="Szollosi G."/>
            <person name="Zifcakova L."/>
            <person name="Stursova M."/>
            <person name="Spatafora J.W."/>
            <person name="Tedersoo L."/>
            <person name="Vaario L.-M."/>
            <person name="Yamada A."/>
            <person name="Yan M."/>
            <person name="Wang P."/>
            <person name="Xu J."/>
            <person name="Bruns T."/>
            <person name="Baldrian P."/>
            <person name="Vilgalys R."/>
            <person name="Henrissat B."/>
            <person name="Grigoriev I.V."/>
            <person name="Hibbett D."/>
            <person name="Nagy L.G."/>
            <person name="Martin F.M."/>
        </authorList>
    </citation>
    <scope>NUCLEOTIDE SEQUENCE</scope>
    <source>
        <strain evidence="1">P2</strain>
    </source>
</reference>
<reference evidence="1" key="2">
    <citation type="journal article" date="2020" name="Nat. Commun.">
        <title>Large-scale genome sequencing of mycorrhizal fungi provides insights into the early evolution of symbiotic traits.</title>
        <authorList>
            <person name="Miyauchi S."/>
            <person name="Kiss E."/>
            <person name="Kuo A."/>
            <person name="Drula E."/>
            <person name="Kohler A."/>
            <person name="Sanchez-Garcia M."/>
            <person name="Morin E."/>
            <person name="Andreopoulos B."/>
            <person name="Barry K.W."/>
            <person name="Bonito G."/>
            <person name="Buee M."/>
            <person name="Carver A."/>
            <person name="Chen C."/>
            <person name="Cichocki N."/>
            <person name="Clum A."/>
            <person name="Culley D."/>
            <person name="Crous P.W."/>
            <person name="Fauchery L."/>
            <person name="Girlanda M."/>
            <person name="Hayes R.D."/>
            <person name="Keri Z."/>
            <person name="LaButti K."/>
            <person name="Lipzen A."/>
            <person name="Lombard V."/>
            <person name="Magnuson J."/>
            <person name="Maillard F."/>
            <person name="Murat C."/>
            <person name="Nolan M."/>
            <person name="Ohm R.A."/>
            <person name="Pangilinan J."/>
            <person name="Pereira M.F."/>
            <person name="Perotto S."/>
            <person name="Peter M."/>
            <person name="Pfister S."/>
            <person name="Riley R."/>
            <person name="Sitrit Y."/>
            <person name="Stielow J.B."/>
            <person name="Szollosi G."/>
            <person name="Zifcakova L."/>
            <person name="Stursova M."/>
            <person name="Spatafora J.W."/>
            <person name="Tedersoo L."/>
            <person name="Vaario L.M."/>
            <person name="Yamada A."/>
            <person name="Yan M."/>
            <person name="Wang P."/>
            <person name="Xu J."/>
            <person name="Bruns T."/>
            <person name="Baldrian P."/>
            <person name="Vilgalys R."/>
            <person name="Dunand C."/>
            <person name="Henrissat B."/>
            <person name="Grigoriev I.V."/>
            <person name="Hibbett D."/>
            <person name="Nagy L.G."/>
            <person name="Martin F.M."/>
        </authorList>
    </citation>
    <scope>NUCLEOTIDE SEQUENCE</scope>
    <source>
        <strain evidence="1">P2</strain>
    </source>
</reference>
<gene>
    <name evidence="1" type="ORF">BDM02DRAFT_3000692</name>
</gene>
<dbReference type="Proteomes" id="UP000886501">
    <property type="component" value="Unassembled WGS sequence"/>
</dbReference>
<organism evidence="1 2">
    <name type="scientific">Thelephora ganbajun</name>
    <name type="common">Ganba fungus</name>
    <dbReference type="NCBI Taxonomy" id="370292"/>
    <lineage>
        <taxon>Eukaryota</taxon>
        <taxon>Fungi</taxon>
        <taxon>Dikarya</taxon>
        <taxon>Basidiomycota</taxon>
        <taxon>Agaricomycotina</taxon>
        <taxon>Agaricomycetes</taxon>
        <taxon>Thelephorales</taxon>
        <taxon>Thelephoraceae</taxon>
        <taxon>Thelephora</taxon>
    </lineage>
</organism>
<comment type="caution">
    <text evidence="1">The sequence shown here is derived from an EMBL/GenBank/DDBJ whole genome shotgun (WGS) entry which is preliminary data.</text>
</comment>
<sequence length="420" mass="46428">MSGHADDQSGSGDTITTWTPPTYNTEQPPTLLNSRGLPKDANFPGNFARSAKWSPDGCVALFHCENRSFQILTPTSEIVPQCLYQPAPVVDYAWYPSATVNNPATFCFLASVRECPVKLLDASDGRLRASYSIVDHRERQIAPHCLSFNVNATKIYCGFEDAIEVFDVHRPGNNEGTRLHTTPSKKTKDGLKGIISSVAFCPDQTNEYFAAGTLAPSNFNVALFSELTGEKTLMWVGCEGLRNSVSQLKFNPTNPSVLYASFRRNTRIYSWDLRGDTSIPLHVFQANDLDPGEISNQKLMFDIDYAGRWLGVGDHKGDVRLFDLWNTSHTDSQTKPLSPTLKYTAHEDAIGSVGFNPLKTWLLTVAGSRNFDDDASESDDSNGDSEGEGPRVITVKRRSNTKPVDTSIRLWDFAPAQGEQ</sequence>
<dbReference type="EMBL" id="MU118055">
    <property type="protein sequence ID" value="KAF9646530.1"/>
    <property type="molecule type" value="Genomic_DNA"/>
</dbReference>
<protein>
    <submittedName>
        <fullName evidence="1">WD40 repeat-like protein</fullName>
    </submittedName>
</protein>